<evidence type="ECO:0000259" key="6">
    <source>
        <dbReference type="Pfam" id="PF22703"/>
    </source>
</evidence>
<gene>
    <name evidence="7" type="ORF">CSP5_1755</name>
</gene>
<dbReference type="SUPFAM" id="SSF52540">
    <property type="entry name" value="P-loop containing nucleoside triphosphate hydrolases"/>
    <property type="match status" value="1"/>
</dbReference>
<proteinExistence type="inferred from homology"/>
<evidence type="ECO:0000256" key="3">
    <source>
        <dbReference type="ARBA" id="ARBA00022741"/>
    </source>
</evidence>
<reference evidence="7 8" key="1">
    <citation type="submission" date="2016-04" db="EMBL/GenBank/DDBJ databases">
        <authorList>
            <person name="Evans L.H."/>
            <person name="Alamgir A."/>
            <person name="Owens N."/>
            <person name="Weber N.D."/>
            <person name="Virtaneva K."/>
            <person name="Barbian K."/>
            <person name="Babar A."/>
            <person name="Rosenke K."/>
        </authorList>
    </citation>
    <scope>NUCLEOTIDE SEQUENCE [LARGE SCALE GENOMIC DNA]</scope>
    <source>
        <strain evidence="8">S5(T) (JCM 30642 \VKM B-2941)</strain>
    </source>
</reference>
<dbReference type="Proteomes" id="UP000195607">
    <property type="component" value="Chromosome I"/>
</dbReference>
<dbReference type="GO" id="GO:0016887">
    <property type="term" value="F:ATP hydrolysis activity"/>
    <property type="evidence" value="ECO:0007669"/>
    <property type="project" value="InterPro"/>
</dbReference>
<dbReference type="EMBL" id="LT671858">
    <property type="protein sequence ID" value="SIM82755.1"/>
    <property type="molecule type" value="Genomic_DNA"/>
</dbReference>
<dbReference type="Gene3D" id="3.40.50.300">
    <property type="entry name" value="P-loop containing nucleotide triphosphate hydrolases"/>
    <property type="match status" value="1"/>
</dbReference>
<feature type="domain" description="ORC1/DEAH AAA+ ATPase" evidence="5">
    <location>
        <begin position="44"/>
        <end position="142"/>
    </location>
</feature>
<dbReference type="Gene3D" id="1.10.8.60">
    <property type="match status" value="1"/>
</dbReference>
<dbReference type="InterPro" id="IPR050311">
    <property type="entry name" value="ORC1/CDC6"/>
</dbReference>
<name>A0A1N5WDL4_9ARCH</name>
<dbReference type="AlphaFoldDB" id="A0A1N5WDL4"/>
<dbReference type="Pfam" id="PF22703">
    <property type="entry name" value="Cdc6_lid"/>
    <property type="match status" value="1"/>
</dbReference>
<dbReference type="Gene3D" id="1.10.10.10">
    <property type="entry name" value="Winged helix-like DNA-binding domain superfamily/Winged helix DNA-binding domain"/>
    <property type="match status" value="1"/>
</dbReference>
<evidence type="ECO:0000313" key="7">
    <source>
        <dbReference type="EMBL" id="SIM82755.1"/>
    </source>
</evidence>
<evidence type="ECO:0000256" key="4">
    <source>
        <dbReference type="ARBA" id="ARBA00022840"/>
    </source>
</evidence>
<dbReference type="Pfam" id="PF13401">
    <property type="entry name" value="AAA_22"/>
    <property type="match status" value="1"/>
</dbReference>
<evidence type="ECO:0000256" key="1">
    <source>
        <dbReference type="ARBA" id="ARBA00006184"/>
    </source>
</evidence>
<keyword evidence="2" id="KW-0235">DNA replication</keyword>
<dbReference type="RefSeq" id="WP_148690124.1">
    <property type="nucleotide sequence ID" value="NZ_LT671858.1"/>
</dbReference>
<dbReference type="InterPro" id="IPR027417">
    <property type="entry name" value="P-loop_NTPase"/>
</dbReference>
<dbReference type="GO" id="GO:0005524">
    <property type="term" value="F:ATP binding"/>
    <property type="evidence" value="ECO:0007669"/>
    <property type="project" value="UniProtKB-KW"/>
</dbReference>
<feature type="domain" description="Cdc6 AAA+ ATPase-type lid" evidence="6">
    <location>
        <begin position="192"/>
        <end position="255"/>
    </location>
</feature>
<dbReference type="GeneID" id="41588997"/>
<comment type="similarity">
    <text evidence="1">Belongs to the CDC6/cdc18 family.</text>
</comment>
<evidence type="ECO:0000259" key="5">
    <source>
        <dbReference type="Pfam" id="PF13401"/>
    </source>
</evidence>
<dbReference type="GO" id="GO:0006260">
    <property type="term" value="P:DNA replication"/>
    <property type="evidence" value="ECO:0007669"/>
    <property type="project" value="UniProtKB-KW"/>
</dbReference>
<dbReference type="PANTHER" id="PTHR10763">
    <property type="entry name" value="CELL DIVISION CONTROL PROTEIN 6-RELATED"/>
    <property type="match status" value="1"/>
</dbReference>
<organism evidence="7 8">
    <name type="scientific">Cuniculiplasma divulgatum</name>
    <dbReference type="NCBI Taxonomy" id="1673428"/>
    <lineage>
        <taxon>Archaea</taxon>
        <taxon>Methanobacteriati</taxon>
        <taxon>Thermoplasmatota</taxon>
        <taxon>Thermoplasmata</taxon>
        <taxon>Thermoplasmatales</taxon>
        <taxon>Cuniculiplasmataceae</taxon>
        <taxon>Cuniculiplasma</taxon>
    </lineage>
</organism>
<accession>A0A1N5WDL4</accession>
<dbReference type="InterPro" id="IPR036388">
    <property type="entry name" value="WH-like_DNA-bd_sf"/>
</dbReference>
<keyword evidence="3" id="KW-0547">Nucleotide-binding</keyword>
<evidence type="ECO:0000256" key="2">
    <source>
        <dbReference type="ARBA" id="ARBA00022705"/>
    </source>
</evidence>
<protein>
    <submittedName>
        <fullName evidence="7">Orc1/Cdc6 family replication initiation protein</fullName>
    </submittedName>
</protein>
<evidence type="ECO:0000313" key="8">
    <source>
        <dbReference type="Proteomes" id="UP000195607"/>
    </source>
</evidence>
<dbReference type="InterPro" id="IPR049945">
    <property type="entry name" value="AAA_22"/>
</dbReference>
<dbReference type="InterPro" id="IPR055237">
    <property type="entry name" value="Cdc6_lid"/>
</dbReference>
<keyword evidence="4" id="KW-0067">ATP-binding</keyword>
<dbReference type="PANTHER" id="PTHR10763:SF26">
    <property type="entry name" value="CELL DIVISION CONTROL PROTEIN 6 HOMOLOG"/>
    <property type="match status" value="1"/>
</dbReference>
<sequence>MGKIIKNPEPLETSYIPGYLINRDNEIDSLRKNVVFPVMRGLSSNIFIYGQSGTGKTVTLRFLASMETGCYFHYENAISVGSFKRIVVKILSSLGKQVSEKQPFDSLFMALKRSTSMPIILVVDECLNLVKTDPDGLYNVLRSAELYDLRMGLILASVDNPALHMTSREIRRIGIFNEMKFNKYSTSDLSGILDHRSKESLYDGVIEPEIIDGIASISERSGSARMAIEILQKAAFISEYDNRRTIDMETVRKASAMINPYITESKLMELDQKELLILLSICQILERNIDATMEHITDQIGVNFETRDQPIPDLPLIYRAIRHLESLDIVEGVRESLGRGKGVKKRFFMGDLPVSVLIQKIFEIIE</sequence>